<dbReference type="Gramene" id="Kaladp0515s0048.1.v1.1">
    <property type="protein sequence ID" value="Kaladp0515s0048.1.v1.1"/>
    <property type="gene ID" value="Kaladp0515s0048.v1.1"/>
</dbReference>
<evidence type="ECO:0000256" key="3">
    <source>
        <dbReference type="ARBA" id="ARBA00022525"/>
    </source>
</evidence>
<evidence type="ECO:0000256" key="1">
    <source>
        <dbReference type="ARBA" id="ARBA00004541"/>
    </source>
</evidence>
<evidence type="ECO:0000259" key="10">
    <source>
        <dbReference type="Pfam" id="PF05617"/>
    </source>
</evidence>
<evidence type="ECO:0000256" key="8">
    <source>
        <dbReference type="ARBA" id="ARBA00034484"/>
    </source>
</evidence>
<comment type="similarity">
    <text evidence="8">Belongs to the plant egg cell-secreted peptide family.</text>
</comment>
<dbReference type="GO" id="GO:0031410">
    <property type="term" value="C:cytoplasmic vesicle"/>
    <property type="evidence" value="ECO:0007669"/>
    <property type="project" value="UniProtKB-SubCell"/>
</dbReference>
<keyword evidence="6" id="KW-0968">Cytoplasmic vesicle</keyword>
<dbReference type="PANTHER" id="PTHR35293">
    <property type="entry name" value="EGG CELL-SECRETED PROTEIN 1.5"/>
    <property type="match status" value="1"/>
</dbReference>
<evidence type="ECO:0000256" key="4">
    <source>
        <dbReference type="ARBA" id="ARBA00022729"/>
    </source>
</evidence>
<dbReference type="EnsemblPlants" id="Kaladp0515s0048.1.v1.1">
    <property type="protein sequence ID" value="Kaladp0515s0048.1.v1.1"/>
    <property type="gene ID" value="Kaladp0515s0048.v1.1"/>
</dbReference>
<dbReference type="GO" id="GO:0005576">
    <property type="term" value="C:extracellular region"/>
    <property type="evidence" value="ECO:0007669"/>
    <property type="project" value="UniProtKB-SubCell"/>
</dbReference>
<dbReference type="GO" id="GO:0009567">
    <property type="term" value="P:double fertilization forming a zygote and endosperm"/>
    <property type="evidence" value="ECO:0007669"/>
    <property type="project" value="InterPro"/>
</dbReference>
<feature type="region of interest" description="Disordered" evidence="9">
    <location>
        <begin position="82"/>
        <end position="112"/>
    </location>
</feature>
<evidence type="ECO:0000256" key="9">
    <source>
        <dbReference type="SAM" id="MobiDB-lite"/>
    </source>
</evidence>
<evidence type="ECO:0000256" key="2">
    <source>
        <dbReference type="ARBA" id="ARBA00004613"/>
    </source>
</evidence>
<accession>A0A7N0VDB7</accession>
<comment type="function">
    <text evidence="7">Involved in the regulation of gamete interactions during the double fertilization and to prevent multiple-pollen tube attraction; mediates the redistribution of the gamete fusogen HAP2/GCS1 to the cell surface after secretion upon sperm arrival.</text>
</comment>
<dbReference type="AlphaFoldDB" id="A0A7N0VDB7"/>
<dbReference type="InterPro" id="IPR044711">
    <property type="entry name" value="EC11-15"/>
</dbReference>
<reference evidence="11" key="1">
    <citation type="submission" date="2021-01" db="UniProtKB">
        <authorList>
            <consortium name="EnsemblPlants"/>
        </authorList>
    </citation>
    <scope>IDENTIFICATION</scope>
</reference>
<feature type="domain" description="Prolamin-like" evidence="10">
    <location>
        <begin position="46"/>
        <end position="81"/>
    </location>
</feature>
<dbReference type="PANTHER" id="PTHR35293:SF10">
    <property type="entry name" value="EGG CELL-SECRETED PROTEIN 1.2-RELATED"/>
    <property type="match status" value="1"/>
</dbReference>
<evidence type="ECO:0000256" key="5">
    <source>
        <dbReference type="ARBA" id="ARBA00023279"/>
    </source>
</evidence>
<organism evidence="11 12">
    <name type="scientific">Kalanchoe fedtschenkoi</name>
    <name type="common">Lavender scallops</name>
    <name type="synonym">South American air plant</name>
    <dbReference type="NCBI Taxonomy" id="63787"/>
    <lineage>
        <taxon>Eukaryota</taxon>
        <taxon>Viridiplantae</taxon>
        <taxon>Streptophyta</taxon>
        <taxon>Embryophyta</taxon>
        <taxon>Tracheophyta</taxon>
        <taxon>Spermatophyta</taxon>
        <taxon>Magnoliopsida</taxon>
        <taxon>eudicotyledons</taxon>
        <taxon>Gunneridae</taxon>
        <taxon>Pentapetalae</taxon>
        <taxon>Saxifragales</taxon>
        <taxon>Crassulaceae</taxon>
        <taxon>Kalanchoe</taxon>
    </lineage>
</organism>
<evidence type="ECO:0000256" key="7">
    <source>
        <dbReference type="ARBA" id="ARBA00034457"/>
    </source>
</evidence>
<comment type="subcellular location">
    <subcellularLocation>
        <location evidence="1">Cytoplasmic vesicle</location>
    </subcellularLocation>
    <subcellularLocation>
        <location evidence="2">Secreted</location>
    </subcellularLocation>
</comment>
<evidence type="ECO:0000313" key="12">
    <source>
        <dbReference type="Proteomes" id="UP000594263"/>
    </source>
</evidence>
<dbReference type="Pfam" id="PF05617">
    <property type="entry name" value="Prolamin_like"/>
    <property type="match status" value="1"/>
</dbReference>
<keyword evidence="4" id="KW-0732">Signal</keyword>
<dbReference type="InterPro" id="IPR008502">
    <property type="entry name" value="Prolamin-like"/>
</dbReference>
<name>A0A7N0VDB7_KALFE</name>
<dbReference type="Proteomes" id="UP000594263">
    <property type="component" value="Unplaced"/>
</dbReference>
<sequence>MPLHLLCLPHQKHTHTPPPHPLHHGRMPRGRWRHHTVLLPQWPHRLGIDCCKAITIITRDYWPAMLSSLSFTAEERNVLQGYYDGSGHDTTPAAPPLHAPSPSTVQDFTSST</sequence>
<keyword evidence="5" id="KW-0278">Fertilization</keyword>
<keyword evidence="12" id="KW-1185">Reference proteome</keyword>
<evidence type="ECO:0000313" key="11">
    <source>
        <dbReference type="EnsemblPlants" id="Kaladp0515s0048.1.v1.1"/>
    </source>
</evidence>
<dbReference type="GO" id="GO:0080155">
    <property type="term" value="P:regulation of double fertilization forming a zygote and endosperm"/>
    <property type="evidence" value="ECO:0007669"/>
    <property type="project" value="UniProtKB-ARBA"/>
</dbReference>
<dbReference type="GO" id="GO:2000008">
    <property type="term" value="P:regulation of protein localization to cell surface"/>
    <property type="evidence" value="ECO:0007669"/>
    <property type="project" value="UniProtKB-ARBA"/>
</dbReference>
<protein>
    <recommendedName>
        <fullName evidence="10">Prolamin-like domain-containing protein</fullName>
    </recommendedName>
</protein>
<proteinExistence type="inferred from homology"/>
<evidence type="ECO:0000256" key="6">
    <source>
        <dbReference type="ARBA" id="ARBA00023329"/>
    </source>
</evidence>
<keyword evidence="3" id="KW-0964">Secreted</keyword>